<feature type="transmembrane region" description="Helical" evidence="3">
    <location>
        <begin position="17"/>
        <end position="38"/>
    </location>
</feature>
<reference evidence="4" key="2">
    <citation type="submission" date="2020-09" db="EMBL/GenBank/DDBJ databases">
        <authorList>
            <person name="Le Lay C."/>
            <person name="Shi M."/>
            <person name="Bucek A."/>
            <person name="Bourguignon T."/>
            <person name="Lo N."/>
            <person name="Holmes E.C."/>
        </authorList>
    </citation>
    <scope>NUCLEOTIDE SEQUENCE</scope>
    <source>
        <strain evidence="4">MDW_2_segment 1</strain>
    </source>
</reference>
<dbReference type="SUPFAM" id="SSF50494">
    <property type="entry name" value="Trypsin-like serine proteases"/>
    <property type="match status" value="1"/>
</dbReference>
<dbReference type="InterPro" id="IPR009003">
    <property type="entry name" value="Peptidase_S1_PA"/>
</dbReference>
<accession>A0A894KN56</accession>
<feature type="region of interest" description="Disordered" evidence="2">
    <location>
        <begin position="483"/>
        <end position="579"/>
    </location>
</feature>
<evidence type="ECO:0008006" key="5">
    <source>
        <dbReference type="Google" id="ProtNLM"/>
    </source>
</evidence>
<keyword evidence="1" id="KW-0378">Hydrolase</keyword>
<keyword evidence="3" id="KW-1133">Transmembrane helix</keyword>
<dbReference type="GO" id="GO:0016787">
    <property type="term" value="F:hydrolase activity"/>
    <property type="evidence" value="ECO:0007669"/>
    <property type="project" value="UniProtKB-KW"/>
</dbReference>
<feature type="compositionally biased region" description="Basic residues" evidence="2">
    <location>
        <begin position="565"/>
        <end position="579"/>
    </location>
</feature>
<dbReference type="EMBL" id="MW052121">
    <property type="protein sequence ID" value="QRW42894.1"/>
    <property type="molecule type" value="Genomic_RNA"/>
</dbReference>
<sequence>MSACPSWLRGLLDRPAFVTPVAVILTVLAQTWLLPILVHRMHELRMLIAVVNDVYITPASGYFYIGLAVSTVVLFGSAVYAWLDYLYERGRLRQVDLGINVCPESAKPDSPYFVAAIPKCQFAVWLDNQLLGHGWRYKGERKDYFVCPTHVLSERTLSTIRVQERRDGKIVTLSETPVSAVEWKEVGPDLSVGKAIPLAGLKGAKVVPYAGKPLAVISTSHANQPASIGHCTHDAFGYLEYHGSTRPGFSGAVYCVGGSVVGMHMGGGLQNLGFATSYIVNSLENNEDSEEAVLRRMLRNARDADWEYATTGDPDEMQIRLYGKYYRVSKEVFSQLMAELEPDDDGYISPTEGGPRGRRAKRRRGPGNMNAYYDAECRPLTADSACQTEGNWVGPTMSRATSLSTEPNPTARLVNGKQILNESCPLEARIIPGRRETRKPSTKVSANTSTSCARRDSEPDVHASIAALSLELRRLTARFERITSSKRRRARRSSSGSSDSSTTREVLDSDSSVGSQLSETPLAGTGSSVPTMAKSTSCGNASGAVSKSSRRAPEVSATSKSSSKTSRRRVRKSKPGVTA</sequence>
<feature type="region of interest" description="Disordered" evidence="2">
    <location>
        <begin position="432"/>
        <end position="458"/>
    </location>
</feature>
<feature type="compositionally biased region" description="Polar residues" evidence="2">
    <location>
        <begin position="509"/>
        <end position="547"/>
    </location>
</feature>
<evidence type="ECO:0000313" key="4">
    <source>
        <dbReference type="EMBL" id="QRW42894.1"/>
    </source>
</evidence>
<proteinExistence type="predicted"/>
<feature type="transmembrane region" description="Helical" evidence="3">
    <location>
        <begin position="59"/>
        <end position="83"/>
    </location>
</feature>
<organism evidence="4">
    <name type="scientific">Nufsystermes virus</name>
    <dbReference type="NCBI Taxonomy" id="2796621"/>
    <lineage>
        <taxon>Viruses</taxon>
        <taxon>Riboviria</taxon>
    </lineage>
</organism>
<evidence type="ECO:0000256" key="3">
    <source>
        <dbReference type="SAM" id="Phobius"/>
    </source>
</evidence>
<feature type="compositionally biased region" description="Basic residues" evidence="2">
    <location>
        <begin position="356"/>
        <end position="365"/>
    </location>
</feature>
<feature type="compositionally biased region" description="Low complexity" evidence="2">
    <location>
        <begin position="493"/>
        <end position="504"/>
    </location>
</feature>
<reference evidence="4" key="1">
    <citation type="journal article" date="2020" name="Viruses">
        <title>Unmapped RNA Virus Diversity in Termites and their Symbionts.</title>
        <authorList>
            <person name="Lay C.L."/>
            <person name="Shi M."/>
            <person name="Bucek A."/>
            <person name="Bourguignon T."/>
            <person name="Lo N."/>
            <person name="Holmes E.C."/>
        </authorList>
    </citation>
    <scope>NUCLEOTIDE SEQUENCE</scope>
    <source>
        <strain evidence="4">MDW_2_segment 1</strain>
    </source>
</reference>
<name>A0A894KN56_9VIRU</name>
<feature type="compositionally biased region" description="Low complexity" evidence="2">
    <location>
        <begin position="555"/>
        <end position="564"/>
    </location>
</feature>
<protein>
    <recommendedName>
        <fullName evidence="5">Serine protease</fullName>
    </recommendedName>
</protein>
<keyword evidence="3" id="KW-0812">Transmembrane</keyword>
<feature type="region of interest" description="Disordered" evidence="2">
    <location>
        <begin position="344"/>
        <end position="367"/>
    </location>
</feature>
<feature type="compositionally biased region" description="Polar residues" evidence="2">
    <location>
        <begin position="442"/>
        <end position="452"/>
    </location>
</feature>
<keyword evidence="3" id="KW-0472">Membrane</keyword>
<evidence type="ECO:0000256" key="1">
    <source>
        <dbReference type="ARBA" id="ARBA00022801"/>
    </source>
</evidence>
<evidence type="ECO:0000256" key="2">
    <source>
        <dbReference type="SAM" id="MobiDB-lite"/>
    </source>
</evidence>